<dbReference type="InterPro" id="IPR001270">
    <property type="entry name" value="ClpA/B"/>
</dbReference>
<dbReference type="SUPFAM" id="SSF81923">
    <property type="entry name" value="Double Clp-N motif"/>
    <property type="match status" value="1"/>
</dbReference>
<evidence type="ECO:0000313" key="8">
    <source>
        <dbReference type="EMBL" id="HGU32570.1"/>
    </source>
</evidence>
<dbReference type="GO" id="GO:0043335">
    <property type="term" value="P:protein unfolding"/>
    <property type="evidence" value="ECO:0007669"/>
    <property type="project" value="InterPro"/>
</dbReference>
<keyword evidence="8" id="KW-0378">Hydrolase</keyword>
<dbReference type="InterPro" id="IPR013461">
    <property type="entry name" value="ClpA"/>
</dbReference>
<dbReference type="InterPro" id="IPR036628">
    <property type="entry name" value="Clp_N_dom_sf"/>
</dbReference>
<dbReference type="InterPro" id="IPR003593">
    <property type="entry name" value="AAA+_ATPase"/>
</dbReference>
<accession>A0A7C4MLY3</accession>
<reference evidence="8" key="1">
    <citation type="journal article" date="2020" name="mSystems">
        <title>Genome- and Community-Level Interaction Insights into Carbon Utilization and Element Cycling Functions of Hydrothermarchaeota in Hydrothermal Sediment.</title>
        <authorList>
            <person name="Zhou Z."/>
            <person name="Liu Y."/>
            <person name="Xu W."/>
            <person name="Pan J."/>
            <person name="Luo Z.H."/>
            <person name="Li M."/>
        </authorList>
    </citation>
    <scope>NUCLEOTIDE SEQUENCE [LARGE SCALE GENOMIC DNA]</scope>
    <source>
        <strain evidence="8">SpSt-477</strain>
    </source>
</reference>
<evidence type="ECO:0000256" key="6">
    <source>
        <dbReference type="RuleBase" id="RU004432"/>
    </source>
</evidence>
<dbReference type="Pfam" id="PF00004">
    <property type="entry name" value="AAA"/>
    <property type="match status" value="1"/>
</dbReference>
<dbReference type="Pfam" id="PF17871">
    <property type="entry name" value="AAA_lid_9"/>
    <property type="match status" value="1"/>
</dbReference>
<evidence type="ECO:0000256" key="3">
    <source>
        <dbReference type="ARBA" id="ARBA00022840"/>
    </source>
</evidence>
<dbReference type="SMART" id="SM01086">
    <property type="entry name" value="ClpB_D2-small"/>
    <property type="match status" value="1"/>
</dbReference>
<keyword evidence="8" id="KW-0645">Protease</keyword>
<gene>
    <name evidence="8" type="primary">clpA</name>
    <name evidence="8" type="ORF">ENS29_06925</name>
</gene>
<dbReference type="Pfam" id="PF07724">
    <property type="entry name" value="AAA_2"/>
    <property type="match status" value="1"/>
</dbReference>
<dbReference type="GO" id="GO:0016887">
    <property type="term" value="F:ATP hydrolysis activity"/>
    <property type="evidence" value="ECO:0007669"/>
    <property type="project" value="InterPro"/>
</dbReference>
<keyword evidence="1 5" id="KW-0677">Repeat</keyword>
<evidence type="ECO:0000256" key="5">
    <source>
        <dbReference type="PROSITE-ProRule" id="PRU01251"/>
    </source>
</evidence>
<dbReference type="GO" id="GO:0005524">
    <property type="term" value="F:ATP binding"/>
    <property type="evidence" value="ECO:0007669"/>
    <property type="project" value="UniProtKB-KW"/>
</dbReference>
<dbReference type="Gene3D" id="1.10.8.60">
    <property type="match status" value="2"/>
</dbReference>
<keyword evidence="4 6" id="KW-0143">Chaperone</keyword>
<name>A0A7C4MLY3_9BACT</name>
<sequence length="744" mass="82180">MISKQVNQALGFALREARHRRHEYVSIEHLLFAILHDSYGVEIIEACGGNVNRLLESLEMFFQEHIRIVPPHEAYTIRQTVGFQRVIQRAVDHVRSAEKSEVDVSDILASIFLEKDSYAAYFLNEAGITRLAVLSYISHEAPRPPFTDRPAEGESGGKPKSADPLALFTVNLIERAAEGKIDPLIHREAEIERTIQVLCRRRKNNPIYVGDPGVGKTAMAEGLALKIYEGKVPDPIKDVTIYALDMGGLLAGTKFRGEFEQRLKGVIDALKRLKKPILFIDEIHTVVGAGATSGGSLDASNILKPALASGEFRCIGSTTYEEFKNHFQKDRALARRFEKIEIHEPSVAETVLILRGLKAQYEAHHGIQYTDAALKAAAELSAKHINDRYLPDKAIDVIDEAGAYVRLSGQPNRKRIHPADIEKIVAKIARIPALRVSSSDKERLETLESGLKGVVFGQDPAIEAIVTAIKRSRAGLSAPNRPVGSFLFTGPTGVGKTEVARQVAQLLGIHFSRYDMSEYMEKHAVARLIGAPPGYIGFDQGGLLTDDIRKHPHCVLLFDEIEKAHPDLFNILLQVLDYATLTDNNGKKADFRNVIIIMTSNAGSREMASASIGFGIPTASAEDKSRKAVETVFSPEFRNRLDAIVHFSALSRAIMEQIVDKFIAELNGLLAAKRVRLELAPEARSWLAAEGHDAQYGARPLSRIIQTRIKDVLSDAILFGKLQNGGKAVMRMENGEPTFDYEAL</sequence>
<dbReference type="FunFam" id="3.40.50.300:FF:000025">
    <property type="entry name" value="ATP-dependent Clp protease subunit"/>
    <property type="match status" value="1"/>
</dbReference>
<dbReference type="Pfam" id="PF02861">
    <property type="entry name" value="Clp_N"/>
    <property type="match status" value="1"/>
</dbReference>
<dbReference type="InterPro" id="IPR019489">
    <property type="entry name" value="Clp_ATPase_C"/>
</dbReference>
<dbReference type="GO" id="GO:0005737">
    <property type="term" value="C:cytoplasm"/>
    <property type="evidence" value="ECO:0007669"/>
    <property type="project" value="TreeGrafter"/>
</dbReference>
<feature type="domain" description="Clp R" evidence="7">
    <location>
        <begin position="1"/>
        <end position="145"/>
    </location>
</feature>
<dbReference type="EMBL" id="DSUH01000163">
    <property type="protein sequence ID" value="HGU32570.1"/>
    <property type="molecule type" value="Genomic_DNA"/>
</dbReference>
<dbReference type="SMART" id="SM00382">
    <property type="entry name" value="AAA"/>
    <property type="match status" value="2"/>
</dbReference>
<dbReference type="PRINTS" id="PR00300">
    <property type="entry name" value="CLPPROTEASEA"/>
</dbReference>
<comment type="caution">
    <text evidence="8">The sequence shown here is derived from an EMBL/GenBank/DDBJ whole genome shotgun (WGS) entry which is preliminary data.</text>
</comment>
<dbReference type="PROSITE" id="PS00871">
    <property type="entry name" value="CLPAB_2"/>
    <property type="match status" value="1"/>
</dbReference>
<evidence type="ECO:0000256" key="2">
    <source>
        <dbReference type="ARBA" id="ARBA00022741"/>
    </source>
</evidence>
<dbReference type="InterPro" id="IPR050130">
    <property type="entry name" value="ClpA_ClpB"/>
</dbReference>
<dbReference type="SUPFAM" id="SSF52540">
    <property type="entry name" value="P-loop containing nucleoside triphosphate hydrolases"/>
    <property type="match status" value="2"/>
</dbReference>
<dbReference type="InterPro" id="IPR003959">
    <property type="entry name" value="ATPase_AAA_core"/>
</dbReference>
<keyword evidence="3 6" id="KW-0067">ATP-binding</keyword>
<dbReference type="PANTHER" id="PTHR11638:SF111">
    <property type="entry name" value="ATP-DEPENDENT CLP PROTEASE ATP-BINDING SUBUNIT CLPA"/>
    <property type="match status" value="1"/>
</dbReference>
<dbReference type="NCBIfam" id="TIGR02639">
    <property type="entry name" value="ClpA"/>
    <property type="match status" value="1"/>
</dbReference>
<dbReference type="InterPro" id="IPR041546">
    <property type="entry name" value="ClpA/ClpB_AAA_lid"/>
</dbReference>
<dbReference type="InterPro" id="IPR004176">
    <property type="entry name" value="Clp_R_N"/>
</dbReference>
<dbReference type="CDD" id="cd19499">
    <property type="entry name" value="RecA-like_ClpB_Hsp104-like"/>
    <property type="match status" value="1"/>
</dbReference>
<dbReference type="Pfam" id="PF10431">
    <property type="entry name" value="ClpB_D2-small"/>
    <property type="match status" value="1"/>
</dbReference>
<dbReference type="Gene3D" id="3.40.50.300">
    <property type="entry name" value="P-loop containing nucleotide triphosphate hydrolases"/>
    <property type="match status" value="2"/>
</dbReference>
<evidence type="ECO:0000256" key="4">
    <source>
        <dbReference type="ARBA" id="ARBA00023186"/>
    </source>
</evidence>
<evidence type="ECO:0000256" key="1">
    <source>
        <dbReference type="ARBA" id="ARBA00022737"/>
    </source>
</evidence>
<dbReference type="PANTHER" id="PTHR11638">
    <property type="entry name" value="ATP-DEPENDENT CLP PROTEASE"/>
    <property type="match status" value="1"/>
</dbReference>
<evidence type="ECO:0000259" key="7">
    <source>
        <dbReference type="PROSITE" id="PS51903"/>
    </source>
</evidence>
<organism evidence="8">
    <name type="scientific">Desulfatirhabdium butyrativorans</name>
    <dbReference type="NCBI Taxonomy" id="340467"/>
    <lineage>
        <taxon>Bacteria</taxon>
        <taxon>Pseudomonadati</taxon>
        <taxon>Thermodesulfobacteriota</taxon>
        <taxon>Desulfobacteria</taxon>
        <taxon>Desulfobacterales</taxon>
        <taxon>Desulfatirhabdiaceae</taxon>
        <taxon>Desulfatirhabdium</taxon>
    </lineage>
</organism>
<keyword evidence="2 6" id="KW-0547">Nucleotide-binding</keyword>
<dbReference type="InterPro" id="IPR028299">
    <property type="entry name" value="ClpA/B_CS2"/>
</dbReference>
<dbReference type="InterPro" id="IPR018368">
    <property type="entry name" value="ClpA/B_CS1"/>
</dbReference>
<dbReference type="CDD" id="cd00009">
    <property type="entry name" value="AAA"/>
    <property type="match status" value="1"/>
</dbReference>
<dbReference type="GO" id="GO:0008233">
    <property type="term" value="F:peptidase activity"/>
    <property type="evidence" value="ECO:0007669"/>
    <property type="project" value="UniProtKB-KW"/>
</dbReference>
<proteinExistence type="inferred from homology"/>
<dbReference type="Gene3D" id="1.10.1780.10">
    <property type="entry name" value="Clp, N-terminal domain"/>
    <property type="match status" value="1"/>
</dbReference>
<protein>
    <submittedName>
        <fullName evidence="8">ATP-dependent Clp protease ATP-binding subunit ClpA</fullName>
    </submittedName>
</protein>
<dbReference type="GO" id="GO:0006508">
    <property type="term" value="P:proteolysis"/>
    <property type="evidence" value="ECO:0007669"/>
    <property type="project" value="UniProtKB-KW"/>
</dbReference>
<dbReference type="PROSITE" id="PS00870">
    <property type="entry name" value="CLPAB_1"/>
    <property type="match status" value="1"/>
</dbReference>
<dbReference type="PROSITE" id="PS51903">
    <property type="entry name" value="CLP_R"/>
    <property type="match status" value="1"/>
</dbReference>
<comment type="similarity">
    <text evidence="6">Belongs to the ClpA/ClpB family.</text>
</comment>
<dbReference type="InterPro" id="IPR027417">
    <property type="entry name" value="P-loop_NTPase"/>
</dbReference>
<dbReference type="GO" id="GO:0034605">
    <property type="term" value="P:cellular response to heat"/>
    <property type="evidence" value="ECO:0007669"/>
    <property type="project" value="TreeGrafter"/>
</dbReference>
<dbReference type="AlphaFoldDB" id="A0A7C4MLY3"/>